<dbReference type="InterPro" id="IPR036047">
    <property type="entry name" value="F-box-like_dom_sf"/>
</dbReference>
<feature type="domain" description="F-box" evidence="1">
    <location>
        <begin position="1"/>
        <end position="46"/>
    </location>
</feature>
<dbReference type="Proteomes" id="UP000009131">
    <property type="component" value="Unassembled WGS sequence"/>
</dbReference>
<dbReference type="Gene3D" id="1.20.1280.50">
    <property type="match status" value="1"/>
</dbReference>
<evidence type="ECO:0000259" key="1">
    <source>
        <dbReference type="PROSITE" id="PS50181"/>
    </source>
</evidence>
<dbReference type="InterPro" id="IPR001810">
    <property type="entry name" value="F-box_dom"/>
</dbReference>
<dbReference type="PROSITE" id="PS50181">
    <property type="entry name" value="FBOX"/>
    <property type="match status" value="1"/>
</dbReference>
<gene>
    <name evidence="2" type="primary">Mo00837</name>
    <name evidence="2" type="ORF">E5Q_00837</name>
</gene>
<keyword evidence="3" id="KW-1185">Reference proteome</keyword>
<comment type="caution">
    <text evidence="2">The sequence shown here is derived from an EMBL/GenBank/DDBJ whole genome shotgun (WGS) entry which is preliminary data.</text>
</comment>
<dbReference type="InParanoid" id="G7DUC9"/>
<dbReference type="HOGENOM" id="CLU_560297_0_0_1"/>
<organism evidence="2 3">
    <name type="scientific">Mixia osmundae (strain CBS 9802 / IAM 14324 / JCM 22182 / KY 12970)</name>
    <dbReference type="NCBI Taxonomy" id="764103"/>
    <lineage>
        <taxon>Eukaryota</taxon>
        <taxon>Fungi</taxon>
        <taxon>Dikarya</taxon>
        <taxon>Basidiomycota</taxon>
        <taxon>Pucciniomycotina</taxon>
        <taxon>Mixiomycetes</taxon>
        <taxon>Mixiales</taxon>
        <taxon>Mixiaceae</taxon>
        <taxon>Mixia</taxon>
    </lineage>
</organism>
<proteinExistence type="predicted"/>
<reference evidence="2 3" key="2">
    <citation type="journal article" date="2012" name="Open Biol.">
        <title>Characteristics of nucleosomes and linker DNA regions on the genome of the basidiomycete Mixia osmundae revealed by mono- and dinucleosome mapping.</title>
        <authorList>
            <person name="Nishida H."/>
            <person name="Kondo S."/>
            <person name="Matsumoto T."/>
            <person name="Suzuki Y."/>
            <person name="Yoshikawa H."/>
            <person name="Taylor T.D."/>
            <person name="Sugiyama J."/>
        </authorList>
    </citation>
    <scope>NUCLEOTIDE SEQUENCE [LARGE SCALE GENOMIC DNA]</scope>
    <source>
        <strain evidence="3">CBS 9802 / IAM 14324 / JCM 22182 / KY 12970</strain>
    </source>
</reference>
<dbReference type="Pfam" id="PF12937">
    <property type="entry name" value="F-box-like"/>
    <property type="match status" value="1"/>
</dbReference>
<sequence length="487" mass="54440">MDQLPPEILLHVFAAVDSLHTLSRLALVCRLFAEIIDQHDAIYRGLASNLGYLAPCSAGDSGLLPLVSQDRMSIEEACRLQRTSMRNKAYKGCERAQMPWRTFAHIRRRTDRNWMIGRHTRLSLPVPANVSRFKMDSLAAEDATAVYSDPYAVRVRPNGDVADNIIIAPSIEGRRQAHHVEYSEGHLFLAAGRNAMHVYSKSAANLHFPPKPSIYPSRRPEWQAHASLDLPAGVHAFKARYPKVVAATGTAFQLVDLSRGTLQTYALQQTEPGPRVLRQWLGYVELDENHIFVARTSLDIYSHSGDLVRKISWLPPSPMLEQYWMGIHHDLNPQGVMAAIGLHSPHTAKLMLWTKAYSAAIHEDREDDVFVLVAGFEARFTDVAVENGRIAFIICTLGADTSSSLWLIDTRVSAWPPHLQLVDHDVTRRSEVLVERIEMDSLAIYVTGQAWGADRRNLAMGRYQLATYESLLDGGLTATSARRGPAQ</sequence>
<dbReference type="eggNOG" id="ENOG502SF98">
    <property type="taxonomic scope" value="Eukaryota"/>
</dbReference>
<evidence type="ECO:0000313" key="3">
    <source>
        <dbReference type="Proteomes" id="UP000009131"/>
    </source>
</evidence>
<protein>
    <recommendedName>
        <fullName evidence="1">F-box domain-containing protein</fullName>
    </recommendedName>
</protein>
<dbReference type="EMBL" id="BABT02000028">
    <property type="protein sequence ID" value="GAA94189.1"/>
    <property type="molecule type" value="Genomic_DNA"/>
</dbReference>
<reference evidence="2 3" key="1">
    <citation type="journal article" date="2011" name="J. Gen. Appl. Microbiol.">
        <title>Draft genome sequencing of the enigmatic basidiomycete Mixia osmundae.</title>
        <authorList>
            <person name="Nishida H."/>
            <person name="Nagatsuka Y."/>
            <person name="Sugiyama J."/>
        </authorList>
    </citation>
    <scope>NUCLEOTIDE SEQUENCE [LARGE SCALE GENOMIC DNA]</scope>
    <source>
        <strain evidence="3">CBS 9802 / IAM 14324 / JCM 22182 / KY 12970</strain>
    </source>
</reference>
<dbReference type="STRING" id="764103.G7DUC9"/>
<name>G7DUC9_MIXOS</name>
<dbReference type="AlphaFoldDB" id="G7DUC9"/>
<evidence type="ECO:0000313" key="2">
    <source>
        <dbReference type="EMBL" id="GAA94189.1"/>
    </source>
</evidence>
<dbReference type="SUPFAM" id="SSF81383">
    <property type="entry name" value="F-box domain"/>
    <property type="match status" value="1"/>
</dbReference>
<accession>G7DUC9</accession>